<dbReference type="NCBIfam" id="TIGR04057">
    <property type="entry name" value="SusC_RagA_signa"/>
    <property type="match status" value="1"/>
</dbReference>
<protein>
    <submittedName>
        <fullName evidence="4">TonB-dependent receptor plug domain-containing protein</fullName>
    </submittedName>
</protein>
<keyword evidence="1" id="KW-0732">Signal</keyword>
<comment type="similarity">
    <text evidence="2">Belongs to the TonB-dependent receptor family.</text>
</comment>
<comment type="subcellular location">
    <subcellularLocation>
        <location evidence="2">Cell outer membrane</location>
        <topology evidence="2">Multi-pass membrane protein</topology>
    </subcellularLocation>
</comment>
<organism evidence="4 5">
    <name type="scientific">Tamlana crocina</name>
    <dbReference type="NCBI Taxonomy" id="393006"/>
    <lineage>
        <taxon>Bacteria</taxon>
        <taxon>Pseudomonadati</taxon>
        <taxon>Bacteroidota</taxon>
        <taxon>Flavobacteriia</taxon>
        <taxon>Flavobacteriales</taxon>
        <taxon>Flavobacteriaceae</taxon>
        <taxon>Tamlana</taxon>
    </lineage>
</organism>
<keyword evidence="4" id="KW-0675">Receptor</keyword>
<keyword evidence="2" id="KW-0472">Membrane</keyword>
<dbReference type="InterPro" id="IPR037066">
    <property type="entry name" value="Plug_dom_sf"/>
</dbReference>
<feature type="domain" description="TonB-dependent receptor plug" evidence="3">
    <location>
        <begin position="2"/>
        <end position="94"/>
    </location>
</feature>
<keyword evidence="2" id="KW-0998">Cell outer membrane</keyword>
<accession>A0ABX1DGG9</accession>
<proteinExistence type="inferred from homology"/>
<evidence type="ECO:0000259" key="3">
    <source>
        <dbReference type="Pfam" id="PF07715"/>
    </source>
</evidence>
<evidence type="ECO:0000256" key="1">
    <source>
        <dbReference type="ARBA" id="ARBA00022729"/>
    </source>
</evidence>
<dbReference type="InterPro" id="IPR012910">
    <property type="entry name" value="Plug_dom"/>
</dbReference>
<dbReference type="Proteomes" id="UP000760545">
    <property type="component" value="Unassembled WGS sequence"/>
</dbReference>
<reference evidence="4 5" key="1">
    <citation type="submission" date="2020-03" db="EMBL/GenBank/DDBJ databases">
        <title>Tamlana sp. nov, isolated from XXX.</title>
        <authorList>
            <person name="Cao W.R."/>
        </authorList>
    </citation>
    <scope>NUCLEOTIDE SEQUENCE [LARGE SCALE GENOMIC DNA]</scope>
    <source>
        <strain evidence="4 5">HST1-43</strain>
    </source>
</reference>
<gene>
    <name evidence="4" type="ORF">HC176_18300</name>
</gene>
<comment type="caution">
    <text evidence="4">The sequence shown here is derived from an EMBL/GenBank/DDBJ whole genome shotgun (WGS) entry which is preliminary data.</text>
</comment>
<keyword evidence="2" id="KW-0812">Transmembrane</keyword>
<dbReference type="SUPFAM" id="SSF56935">
    <property type="entry name" value="Porins"/>
    <property type="match status" value="1"/>
</dbReference>
<feature type="non-terminal residue" evidence="4">
    <location>
        <position position="110"/>
    </location>
</feature>
<evidence type="ECO:0000313" key="4">
    <source>
        <dbReference type="EMBL" id="NJX17425.1"/>
    </source>
</evidence>
<dbReference type="InterPro" id="IPR039426">
    <property type="entry name" value="TonB-dep_rcpt-like"/>
</dbReference>
<evidence type="ECO:0000313" key="5">
    <source>
        <dbReference type="Proteomes" id="UP000760545"/>
    </source>
</evidence>
<dbReference type="PANTHER" id="PTHR30069:SF29">
    <property type="entry name" value="HEMOGLOBIN AND HEMOGLOBIN-HAPTOGLOBIN-BINDING PROTEIN 1-RELATED"/>
    <property type="match status" value="1"/>
</dbReference>
<feature type="non-terminal residue" evidence="4">
    <location>
        <position position="1"/>
    </location>
</feature>
<dbReference type="PROSITE" id="PS52016">
    <property type="entry name" value="TONB_DEPENDENT_REC_3"/>
    <property type="match status" value="1"/>
</dbReference>
<name>A0ABX1DGG9_9FLAO</name>
<dbReference type="EMBL" id="JAAVJS010000617">
    <property type="protein sequence ID" value="NJX17425.1"/>
    <property type="molecule type" value="Genomic_DNA"/>
</dbReference>
<dbReference type="PANTHER" id="PTHR30069">
    <property type="entry name" value="TONB-DEPENDENT OUTER MEMBRANE RECEPTOR"/>
    <property type="match status" value="1"/>
</dbReference>
<dbReference type="Gene3D" id="2.170.130.10">
    <property type="entry name" value="TonB-dependent receptor, plug domain"/>
    <property type="match status" value="1"/>
</dbReference>
<dbReference type="InterPro" id="IPR023997">
    <property type="entry name" value="TonB-dep_OMP_SusC/RagA_CS"/>
</dbReference>
<dbReference type="Pfam" id="PF07715">
    <property type="entry name" value="Plug"/>
    <property type="match status" value="1"/>
</dbReference>
<sequence>AAEQISKRQSTTVAESLQGLASGVTVRGGGQPGQEAKIEIRGLKNLQNANPLYVIDGLVTSANRDFNPNDIESIQILKDAAAAAIYGSRAANGVIIITTKNGKDGPMEVN</sequence>
<evidence type="ECO:0000256" key="2">
    <source>
        <dbReference type="PROSITE-ProRule" id="PRU01360"/>
    </source>
</evidence>
<dbReference type="RefSeq" id="WP_167920417.1">
    <property type="nucleotide sequence ID" value="NZ_JAAVJS010000617.1"/>
</dbReference>
<keyword evidence="2" id="KW-0813">Transport</keyword>
<keyword evidence="5" id="KW-1185">Reference proteome</keyword>
<keyword evidence="2" id="KW-1134">Transmembrane beta strand</keyword>